<comment type="caution">
    <text evidence="1">The sequence shown here is derived from an EMBL/GenBank/DDBJ whole genome shotgun (WGS) entry which is preliminary data.</text>
</comment>
<protein>
    <submittedName>
        <fullName evidence="1">Uncharacterized protein</fullName>
    </submittedName>
</protein>
<name>A0AAN8STM4_SOLBU</name>
<gene>
    <name evidence="1" type="ORF">RDI58_029123</name>
</gene>
<dbReference type="AlphaFoldDB" id="A0AAN8STM4"/>
<accession>A0AAN8STM4</accession>
<organism evidence="1 2">
    <name type="scientific">Solanum bulbocastanum</name>
    <name type="common">Wild potato</name>
    <dbReference type="NCBI Taxonomy" id="147425"/>
    <lineage>
        <taxon>Eukaryota</taxon>
        <taxon>Viridiplantae</taxon>
        <taxon>Streptophyta</taxon>
        <taxon>Embryophyta</taxon>
        <taxon>Tracheophyta</taxon>
        <taxon>Spermatophyta</taxon>
        <taxon>Magnoliopsida</taxon>
        <taxon>eudicotyledons</taxon>
        <taxon>Gunneridae</taxon>
        <taxon>Pentapetalae</taxon>
        <taxon>asterids</taxon>
        <taxon>lamiids</taxon>
        <taxon>Solanales</taxon>
        <taxon>Solanaceae</taxon>
        <taxon>Solanoideae</taxon>
        <taxon>Solaneae</taxon>
        <taxon>Solanum</taxon>
    </lineage>
</organism>
<dbReference type="Proteomes" id="UP001371456">
    <property type="component" value="Unassembled WGS sequence"/>
</dbReference>
<evidence type="ECO:0000313" key="2">
    <source>
        <dbReference type="Proteomes" id="UP001371456"/>
    </source>
</evidence>
<proteinExistence type="predicted"/>
<dbReference type="EMBL" id="JBANQN010000012">
    <property type="protein sequence ID" value="KAK6773884.1"/>
    <property type="molecule type" value="Genomic_DNA"/>
</dbReference>
<evidence type="ECO:0000313" key="1">
    <source>
        <dbReference type="EMBL" id="KAK6773884.1"/>
    </source>
</evidence>
<sequence>MKDEDRSNNCKKVPVPKKFVYTGDGSTLFQENNDEMVQTDAGNLESPVVEMTKQLKNLQEHIDKKGNSTEKFQKKVLDLESDKQSPFFALKTPGRKSFKDLHQEAI</sequence>
<keyword evidence="2" id="KW-1185">Reference proteome</keyword>
<reference evidence="1 2" key="1">
    <citation type="submission" date="2024-02" db="EMBL/GenBank/DDBJ databases">
        <title>de novo genome assembly of Solanum bulbocastanum strain 11H21.</title>
        <authorList>
            <person name="Hosaka A.J."/>
        </authorList>
    </citation>
    <scope>NUCLEOTIDE SEQUENCE [LARGE SCALE GENOMIC DNA]</scope>
    <source>
        <tissue evidence="1">Young leaves</tissue>
    </source>
</reference>